<reference evidence="6 7" key="1">
    <citation type="submission" date="2015-09" db="EMBL/GenBank/DDBJ databases">
        <authorList>
            <consortium name="Pathogen Informatics"/>
        </authorList>
    </citation>
    <scope>NUCLEOTIDE SEQUENCE [LARGE SCALE GENOMIC DNA]</scope>
    <source>
        <strain evidence="6 7">2789STDY5834876</strain>
    </source>
</reference>
<dbReference type="InterPro" id="IPR015422">
    <property type="entry name" value="PyrdxlP-dep_Trfase_small"/>
</dbReference>
<dbReference type="PANTHER" id="PTHR43094:SF1">
    <property type="entry name" value="AMINOTRANSFERASE CLASS-III"/>
    <property type="match status" value="1"/>
</dbReference>
<evidence type="ECO:0000256" key="3">
    <source>
        <dbReference type="ARBA" id="ARBA00022679"/>
    </source>
</evidence>
<dbReference type="CDD" id="cd00610">
    <property type="entry name" value="OAT_like"/>
    <property type="match status" value="1"/>
</dbReference>
<dbReference type="STRING" id="39482.ERS852491_02284"/>
<name>A0A174FBP2_9FIRM</name>
<evidence type="ECO:0000256" key="2">
    <source>
        <dbReference type="ARBA" id="ARBA00022576"/>
    </source>
</evidence>
<accession>A0A174FBP2</accession>
<dbReference type="InterPro" id="IPR015424">
    <property type="entry name" value="PyrdxlP-dep_Trfase"/>
</dbReference>
<dbReference type="EMBL" id="CYZU01000019">
    <property type="protein sequence ID" value="CUO46246.1"/>
    <property type="molecule type" value="Genomic_DNA"/>
</dbReference>
<dbReference type="Gene3D" id="3.40.640.10">
    <property type="entry name" value="Type I PLP-dependent aspartate aminotransferase-like (Major domain)"/>
    <property type="match status" value="1"/>
</dbReference>
<dbReference type="InterPro" id="IPR049704">
    <property type="entry name" value="Aminotrans_3_PPA_site"/>
</dbReference>
<dbReference type="EC" id="2.6.1.62" evidence="6"/>
<keyword evidence="2 6" id="KW-0032">Aminotransferase</keyword>
<evidence type="ECO:0000256" key="5">
    <source>
        <dbReference type="RuleBase" id="RU003560"/>
    </source>
</evidence>
<dbReference type="Pfam" id="PF00202">
    <property type="entry name" value="Aminotran_3"/>
    <property type="match status" value="1"/>
</dbReference>
<protein>
    <submittedName>
        <fullName evidence="6">Adenosylmethionine-8-amino-7-oxononanoate aminotransferase</fullName>
        <ecNumber evidence="6">2.6.1.62</ecNumber>
    </submittedName>
</protein>
<dbReference type="PANTHER" id="PTHR43094">
    <property type="entry name" value="AMINOTRANSFERASE"/>
    <property type="match status" value="1"/>
</dbReference>
<dbReference type="GO" id="GO:0004015">
    <property type="term" value="F:adenosylmethionine-8-amino-7-oxononanoate transaminase activity"/>
    <property type="evidence" value="ECO:0007669"/>
    <property type="project" value="UniProtKB-EC"/>
</dbReference>
<dbReference type="SUPFAM" id="SSF53383">
    <property type="entry name" value="PLP-dependent transferases"/>
    <property type="match status" value="1"/>
</dbReference>
<keyword evidence="4 5" id="KW-0663">Pyridoxal phosphate</keyword>
<dbReference type="GO" id="GO:0030170">
    <property type="term" value="F:pyridoxal phosphate binding"/>
    <property type="evidence" value="ECO:0007669"/>
    <property type="project" value="InterPro"/>
</dbReference>
<organism evidence="6 7">
    <name type="scientific">Faecalicatena contorta</name>
    <dbReference type="NCBI Taxonomy" id="39482"/>
    <lineage>
        <taxon>Bacteria</taxon>
        <taxon>Bacillati</taxon>
        <taxon>Bacillota</taxon>
        <taxon>Clostridia</taxon>
        <taxon>Lachnospirales</taxon>
        <taxon>Lachnospiraceae</taxon>
        <taxon>Faecalicatena</taxon>
    </lineage>
</organism>
<dbReference type="OrthoDB" id="9807885at2"/>
<evidence type="ECO:0000313" key="6">
    <source>
        <dbReference type="EMBL" id="CUO46246.1"/>
    </source>
</evidence>
<keyword evidence="3 6" id="KW-0808">Transferase</keyword>
<dbReference type="PROSITE" id="PS00600">
    <property type="entry name" value="AA_TRANSFER_CLASS_3"/>
    <property type="match status" value="1"/>
</dbReference>
<dbReference type="AlphaFoldDB" id="A0A174FBP2"/>
<sequence>MNKESALYAVIEKEYPEVDYGKGMYIYDKQGKRYLDCAAGIGVVNIGHGVKDVIDKMTRQAEKISFVYGGTFTSDVRRRLAAKIVSIAPKGMDKVFFCSGGSEAMESLMKIARQYQLEAGRPKKNKIISRWQSYHGNTMGTLALGGRPSWREKYEDFFPKNISQIAPCNCYRCPYGLEEESCSCQCAQELERKIKYEGPDTVAAFVMEPITGTTAAAITPPQKYMKKIREICDKYDVLFCVDEVITGFGRTGKNFAVDHYQITPDLIGFAKGLGSGYVPIGGVIVHKKIVDAIAAGTGALTHSFTFSGNPLACAGAEAVLDYIMDHGLIEQSRKMGEIFLEKLQPLKKYPVVGDIRGIGLLLGVEFVKNSKTKEPLDFNFSTEISQYCFQHGIMITGGVTGSADGILGDALQIAPPFIISEEEINQVAAMLEQAIEETMRKHQL</sequence>
<dbReference type="Gene3D" id="3.90.1150.10">
    <property type="entry name" value="Aspartate Aminotransferase, domain 1"/>
    <property type="match status" value="1"/>
</dbReference>
<dbReference type="PIRSF" id="PIRSF000521">
    <property type="entry name" value="Transaminase_4ab_Lys_Orn"/>
    <property type="match status" value="1"/>
</dbReference>
<dbReference type="InterPro" id="IPR005814">
    <property type="entry name" value="Aminotrans_3"/>
</dbReference>
<gene>
    <name evidence="6" type="primary">bioA</name>
    <name evidence="6" type="ORF">ERS852491_02284</name>
</gene>
<dbReference type="Proteomes" id="UP000095544">
    <property type="component" value="Unassembled WGS sequence"/>
</dbReference>
<dbReference type="RefSeq" id="WP_055153172.1">
    <property type="nucleotide sequence ID" value="NZ_CYZU01000019.1"/>
</dbReference>
<dbReference type="FunFam" id="3.40.640.10:FF:000014">
    <property type="entry name" value="Adenosylmethionine-8-amino-7-oxononanoate aminotransferase, probable"/>
    <property type="match status" value="1"/>
</dbReference>
<evidence type="ECO:0000256" key="4">
    <source>
        <dbReference type="ARBA" id="ARBA00022898"/>
    </source>
</evidence>
<comment type="similarity">
    <text evidence="1 5">Belongs to the class-III pyridoxal-phosphate-dependent aminotransferase family.</text>
</comment>
<dbReference type="InterPro" id="IPR015421">
    <property type="entry name" value="PyrdxlP-dep_Trfase_major"/>
</dbReference>
<evidence type="ECO:0000256" key="1">
    <source>
        <dbReference type="ARBA" id="ARBA00008954"/>
    </source>
</evidence>
<evidence type="ECO:0000313" key="7">
    <source>
        <dbReference type="Proteomes" id="UP000095544"/>
    </source>
</evidence>
<proteinExistence type="inferred from homology"/>